<dbReference type="PRINTS" id="PR00463">
    <property type="entry name" value="EP450I"/>
</dbReference>
<dbReference type="InterPro" id="IPR017972">
    <property type="entry name" value="Cyt_P450_CS"/>
</dbReference>
<evidence type="ECO:0000256" key="1">
    <source>
        <dbReference type="ARBA" id="ARBA00004370"/>
    </source>
</evidence>
<comment type="cofactor">
    <cofactor evidence="9">
        <name>heme</name>
        <dbReference type="ChEBI" id="CHEBI:30413"/>
    </cofactor>
</comment>
<accession>A0A7J6F1P8</accession>
<evidence type="ECO:0000256" key="3">
    <source>
        <dbReference type="ARBA" id="ARBA00022617"/>
    </source>
</evidence>
<evidence type="ECO:0000256" key="7">
    <source>
        <dbReference type="ARBA" id="ARBA00023033"/>
    </source>
</evidence>
<evidence type="ECO:0008006" key="14">
    <source>
        <dbReference type="Google" id="ProtNLM"/>
    </source>
</evidence>
<comment type="caution">
    <text evidence="12">The sequence shown here is derived from an EMBL/GenBank/DDBJ whole genome shotgun (WGS) entry which is preliminary data.</text>
</comment>
<dbReference type="InterPro" id="IPR001128">
    <property type="entry name" value="Cyt_P450"/>
</dbReference>
<keyword evidence="7 10" id="KW-0503">Monooxygenase</keyword>
<evidence type="ECO:0000256" key="10">
    <source>
        <dbReference type="RuleBase" id="RU000461"/>
    </source>
</evidence>
<proteinExistence type="inferred from homology"/>
<keyword evidence="8 11" id="KW-0472">Membrane</keyword>
<dbReference type="PRINTS" id="PR00385">
    <property type="entry name" value="P450"/>
</dbReference>
<dbReference type="InterPro" id="IPR050651">
    <property type="entry name" value="Plant_Cytochrome_P450_Monoox"/>
</dbReference>
<evidence type="ECO:0000256" key="8">
    <source>
        <dbReference type="ARBA" id="ARBA00023136"/>
    </source>
</evidence>
<keyword evidence="13" id="KW-1185">Reference proteome</keyword>
<evidence type="ECO:0000256" key="9">
    <source>
        <dbReference type="PIRSR" id="PIRSR602401-1"/>
    </source>
</evidence>
<keyword evidence="3 9" id="KW-0349">Heme</keyword>
<evidence type="ECO:0000256" key="5">
    <source>
        <dbReference type="ARBA" id="ARBA00023002"/>
    </source>
</evidence>
<evidence type="ECO:0000313" key="12">
    <source>
        <dbReference type="EMBL" id="KAF4364637.1"/>
    </source>
</evidence>
<keyword evidence="5 10" id="KW-0560">Oxidoreductase</keyword>
<gene>
    <name evidence="12" type="ORF">G4B88_028560</name>
</gene>
<dbReference type="GO" id="GO:0016705">
    <property type="term" value="F:oxidoreductase activity, acting on paired donors, with incorporation or reduction of molecular oxygen"/>
    <property type="evidence" value="ECO:0007669"/>
    <property type="project" value="InterPro"/>
</dbReference>
<evidence type="ECO:0000256" key="4">
    <source>
        <dbReference type="ARBA" id="ARBA00022723"/>
    </source>
</evidence>
<protein>
    <recommendedName>
        <fullName evidence="14">Cytochrome P450</fullName>
    </recommendedName>
</protein>
<dbReference type="GO" id="GO:0016020">
    <property type="term" value="C:membrane"/>
    <property type="evidence" value="ECO:0007669"/>
    <property type="project" value="UniProtKB-SubCell"/>
</dbReference>
<dbReference type="SUPFAM" id="SSF48264">
    <property type="entry name" value="Cytochrome P450"/>
    <property type="match status" value="1"/>
</dbReference>
<keyword evidence="4 9" id="KW-0479">Metal-binding</keyword>
<dbReference type="PANTHER" id="PTHR47947:SF24">
    <property type="entry name" value="ISOFLAVONE 2'-HYDROXYLASE-LIKE"/>
    <property type="match status" value="1"/>
</dbReference>
<dbReference type="GO" id="GO:0020037">
    <property type="term" value="F:heme binding"/>
    <property type="evidence" value="ECO:0007669"/>
    <property type="project" value="InterPro"/>
</dbReference>
<organism evidence="12 13">
    <name type="scientific">Cannabis sativa</name>
    <name type="common">Hemp</name>
    <name type="synonym">Marijuana</name>
    <dbReference type="NCBI Taxonomy" id="3483"/>
    <lineage>
        <taxon>Eukaryota</taxon>
        <taxon>Viridiplantae</taxon>
        <taxon>Streptophyta</taxon>
        <taxon>Embryophyta</taxon>
        <taxon>Tracheophyta</taxon>
        <taxon>Spermatophyta</taxon>
        <taxon>Magnoliopsida</taxon>
        <taxon>eudicotyledons</taxon>
        <taxon>Gunneridae</taxon>
        <taxon>Pentapetalae</taxon>
        <taxon>rosids</taxon>
        <taxon>fabids</taxon>
        <taxon>Rosales</taxon>
        <taxon>Cannabaceae</taxon>
        <taxon>Cannabis</taxon>
    </lineage>
</organism>
<evidence type="ECO:0000256" key="11">
    <source>
        <dbReference type="SAM" id="Phobius"/>
    </source>
</evidence>
<dbReference type="PROSITE" id="PS00086">
    <property type="entry name" value="CYTOCHROME_P450"/>
    <property type="match status" value="1"/>
</dbReference>
<comment type="subcellular location">
    <subcellularLocation>
        <location evidence="1">Membrane</location>
    </subcellularLocation>
</comment>
<dbReference type="EMBL" id="JAATIQ010000280">
    <property type="protein sequence ID" value="KAF4364637.1"/>
    <property type="molecule type" value="Genomic_DNA"/>
</dbReference>
<dbReference type="Proteomes" id="UP000583929">
    <property type="component" value="Unassembled WGS sequence"/>
</dbReference>
<comment type="similarity">
    <text evidence="2 10">Belongs to the cytochrome P450 family.</text>
</comment>
<keyword evidence="6 9" id="KW-0408">Iron</keyword>
<dbReference type="Pfam" id="PF00067">
    <property type="entry name" value="p450"/>
    <property type="match status" value="1"/>
</dbReference>
<dbReference type="CDD" id="cd20653">
    <property type="entry name" value="CYP81"/>
    <property type="match status" value="1"/>
</dbReference>
<dbReference type="PANTHER" id="PTHR47947">
    <property type="entry name" value="CYTOCHROME P450 82C3-RELATED"/>
    <property type="match status" value="1"/>
</dbReference>
<name>A0A7J6F1P8_CANSA</name>
<dbReference type="Gene3D" id="1.10.630.10">
    <property type="entry name" value="Cytochrome P450"/>
    <property type="match status" value="1"/>
</dbReference>
<keyword evidence="11" id="KW-1133">Transmembrane helix</keyword>
<evidence type="ECO:0000313" key="13">
    <source>
        <dbReference type="Proteomes" id="UP000583929"/>
    </source>
</evidence>
<feature type="binding site" description="axial binding residue" evidence="9">
    <location>
        <position position="453"/>
    </location>
    <ligand>
        <name>heme</name>
        <dbReference type="ChEBI" id="CHEBI:30413"/>
    </ligand>
    <ligandPart>
        <name>Fe</name>
        <dbReference type="ChEBI" id="CHEBI:18248"/>
    </ligandPart>
</feature>
<keyword evidence="11" id="KW-0812">Transmembrane</keyword>
<dbReference type="FunFam" id="1.10.630.10:FF:000023">
    <property type="entry name" value="Cytochrome P450 family protein"/>
    <property type="match status" value="1"/>
</dbReference>
<dbReference type="AlphaFoldDB" id="A0A7J6F1P8"/>
<sequence>MDQIQDPFLYGSLSFITIIILIFIIKTKNQKHYKNLPPSPPSYPIIGHLHLLKPRVHRIFHSLSAKYGDVFTLWFGSRRVVVVSSPSAVEECFTKNDIVLANRPPLLMGKHISYNYTTIVAAPYGDHWRNLRRIGAVEIFSTARLNLLLNIRKDEIDRLLRKINRSISSNTDRAVEMKSMLTELTFNIVMRMMAGKRYYGDDVTDDVEARKFREIMKAVFENGGAGNQADFLPILNWVPNSYEKRIEKLAKKTDSFLQGLIDEHRNRKDDDDDQNSNLDRNTMIDHLLTLQQSQPEYYTDQIIKGFVLILLLAGTDTSAVTLEWTMSNLLNHPHVLQKLKDELDSQIGQQQLVDESDLSKLPYLQNVISETLRLYPAAPLLVPHYSSNDCTISGFDVPRDTIVLVNAWAIHRDPKLWEDAEIFKPERFENIGKGSENGEGYKLMPFGLGRRSCPGIGLAQRVVGLTLGSLIQCFEWERVSEEKIDMSENKGLTMPKLVPLEALCKPRPIMDVLFS</sequence>
<dbReference type="InterPro" id="IPR002401">
    <property type="entry name" value="Cyt_P450_E_grp-I"/>
</dbReference>
<reference evidence="12 13" key="1">
    <citation type="journal article" date="2020" name="bioRxiv">
        <title>Sequence and annotation of 42 cannabis genomes reveals extensive copy number variation in cannabinoid synthesis and pathogen resistance genes.</title>
        <authorList>
            <person name="Mckernan K.J."/>
            <person name="Helbert Y."/>
            <person name="Kane L.T."/>
            <person name="Ebling H."/>
            <person name="Zhang L."/>
            <person name="Liu B."/>
            <person name="Eaton Z."/>
            <person name="Mclaughlin S."/>
            <person name="Kingan S."/>
            <person name="Baybayan P."/>
            <person name="Concepcion G."/>
            <person name="Jordan M."/>
            <person name="Riva A."/>
            <person name="Barbazuk W."/>
            <person name="Harkins T."/>
        </authorList>
    </citation>
    <scope>NUCLEOTIDE SEQUENCE [LARGE SCALE GENOMIC DNA]</scope>
    <source>
        <strain evidence="13">cv. Jamaican Lion 4</strain>
        <tissue evidence="12">Leaf</tissue>
    </source>
</reference>
<dbReference type="InterPro" id="IPR036396">
    <property type="entry name" value="Cyt_P450_sf"/>
</dbReference>
<feature type="transmembrane region" description="Helical" evidence="11">
    <location>
        <begin position="7"/>
        <end position="25"/>
    </location>
</feature>
<dbReference type="GO" id="GO:0005506">
    <property type="term" value="F:iron ion binding"/>
    <property type="evidence" value="ECO:0007669"/>
    <property type="project" value="InterPro"/>
</dbReference>
<evidence type="ECO:0000256" key="2">
    <source>
        <dbReference type="ARBA" id="ARBA00010617"/>
    </source>
</evidence>
<dbReference type="GO" id="GO:0004497">
    <property type="term" value="F:monooxygenase activity"/>
    <property type="evidence" value="ECO:0007669"/>
    <property type="project" value="UniProtKB-KW"/>
</dbReference>
<evidence type="ECO:0000256" key="6">
    <source>
        <dbReference type="ARBA" id="ARBA00023004"/>
    </source>
</evidence>